<feature type="domain" description="HTH LytTR-type" evidence="1">
    <location>
        <begin position="4"/>
        <end position="109"/>
    </location>
</feature>
<dbReference type="PROSITE" id="PS50930">
    <property type="entry name" value="HTH_LYTTR"/>
    <property type="match status" value="1"/>
</dbReference>
<dbReference type="Pfam" id="PF04397">
    <property type="entry name" value="LytTR"/>
    <property type="match status" value="1"/>
</dbReference>
<evidence type="ECO:0000313" key="3">
    <source>
        <dbReference type="Proteomes" id="UP000072083"/>
    </source>
</evidence>
<name>A0A0Z8E8Y2_STRSU</name>
<accession>A0A0Z8E8Y2</accession>
<dbReference type="GO" id="GO:0003677">
    <property type="term" value="F:DNA binding"/>
    <property type="evidence" value="ECO:0007669"/>
    <property type="project" value="InterPro"/>
</dbReference>
<reference evidence="2 3" key="1">
    <citation type="submission" date="2016-02" db="EMBL/GenBank/DDBJ databases">
        <authorList>
            <consortium name="Pathogen Informatics"/>
        </authorList>
    </citation>
    <scope>NUCLEOTIDE SEQUENCE [LARGE SCALE GENOMIC DNA]</scope>
    <source>
        <strain evidence="2 3">LSS44</strain>
    </source>
</reference>
<proteinExistence type="predicted"/>
<dbReference type="Gene3D" id="2.40.50.1020">
    <property type="entry name" value="LytTr DNA-binding domain"/>
    <property type="match status" value="1"/>
</dbReference>
<dbReference type="InterPro" id="IPR007492">
    <property type="entry name" value="LytTR_DNA-bd_dom"/>
</dbReference>
<gene>
    <name evidence="2" type="primary">spiR1</name>
    <name evidence="2" type="ORF">ERS132406_00260</name>
</gene>
<evidence type="ECO:0000313" key="2">
    <source>
        <dbReference type="EMBL" id="CYU57788.1"/>
    </source>
</evidence>
<protein>
    <submittedName>
        <fullName evidence="2">Regulatory protein, single domain response regulator</fullName>
    </submittedName>
</protein>
<organism evidence="2 3">
    <name type="scientific">Streptococcus suis</name>
    <dbReference type="NCBI Taxonomy" id="1307"/>
    <lineage>
        <taxon>Bacteria</taxon>
        <taxon>Bacillati</taxon>
        <taxon>Bacillota</taxon>
        <taxon>Bacilli</taxon>
        <taxon>Lactobacillales</taxon>
        <taxon>Streptococcaceae</taxon>
        <taxon>Streptococcus</taxon>
    </lineage>
</organism>
<dbReference type="InterPro" id="IPR046947">
    <property type="entry name" value="LytR-like"/>
</dbReference>
<dbReference type="SMART" id="SM00850">
    <property type="entry name" value="LytTR"/>
    <property type="match status" value="1"/>
</dbReference>
<evidence type="ECO:0000259" key="1">
    <source>
        <dbReference type="PROSITE" id="PS50930"/>
    </source>
</evidence>
<dbReference type="PANTHER" id="PTHR37299">
    <property type="entry name" value="TRANSCRIPTIONAL REGULATOR-RELATED"/>
    <property type="match status" value="1"/>
</dbReference>
<dbReference type="Proteomes" id="UP000072083">
    <property type="component" value="Unassembled WGS sequence"/>
</dbReference>
<dbReference type="GO" id="GO:0000156">
    <property type="term" value="F:phosphorelay response regulator activity"/>
    <property type="evidence" value="ECO:0007669"/>
    <property type="project" value="InterPro"/>
</dbReference>
<dbReference type="AlphaFoldDB" id="A0A0Z8E8Y2"/>
<dbReference type="PANTHER" id="PTHR37299:SF1">
    <property type="entry name" value="STAGE 0 SPORULATION PROTEIN A HOMOLOG"/>
    <property type="match status" value="1"/>
</dbReference>
<dbReference type="EMBL" id="FIGZ01000002">
    <property type="protein sequence ID" value="CYU57788.1"/>
    <property type="molecule type" value="Genomic_DNA"/>
</dbReference>
<sequence>MSIIVIKTKQDVIKLSLSDVYFIRSHPNKPHHVQVFTEKESYDCLEKLTSLEGSYPNDLIRCHRNCLVNPSHIKEIHLKDKFVVLGQQEVYRVSFSRRRQQHLLQLWLTEGLE</sequence>
<dbReference type="RefSeq" id="WP_044759418.1">
    <property type="nucleotide sequence ID" value="NZ_CEEJ01000124.1"/>
</dbReference>